<dbReference type="InterPro" id="IPR036051">
    <property type="entry name" value="KRAB_dom_sf"/>
</dbReference>
<keyword evidence="2" id="KW-1185">Reference proteome</keyword>
<dbReference type="RefSeq" id="XP_004875256.1">
    <property type="nucleotide sequence ID" value="XM_004875199.2"/>
</dbReference>
<accession>A0AAX6QHB3</accession>
<dbReference type="GeneID" id="101696781"/>
<dbReference type="Gene3D" id="6.10.140.140">
    <property type="match status" value="1"/>
</dbReference>
<evidence type="ECO:0000313" key="2">
    <source>
        <dbReference type="Proteomes" id="UP000694906"/>
    </source>
</evidence>
<protein>
    <submittedName>
        <fullName evidence="3">Zinc finger protein 878-like</fullName>
    </submittedName>
</protein>
<reference evidence="3" key="1">
    <citation type="submission" date="2025-08" db="UniProtKB">
        <authorList>
            <consortium name="RefSeq"/>
        </authorList>
    </citation>
    <scope>IDENTIFICATION</scope>
</reference>
<evidence type="ECO:0000313" key="3">
    <source>
        <dbReference type="RefSeq" id="XP_004875256.1"/>
    </source>
</evidence>
<evidence type="ECO:0000259" key="1">
    <source>
        <dbReference type="PROSITE" id="PS50805"/>
    </source>
</evidence>
<organism evidence="2 3">
    <name type="scientific">Heterocephalus glaber</name>
    <name type="common">Naked mole rat</name>
    <dbReference type="NCBI Taxonomy" id="10181"/>
    <lineage>
        <taxon>Eukaryota</taxon>
        <taxon>Metazoa</taxon>
        <taxon>Chordata</taxon>
        <taxon>Craniata</taxon>
        <taxon>Vertebrata</taxon>
        <taxon>Euteleostomi</taxon>
        <taxon>Mammalia</taxon>
        <taxon>Eutheria</taxon>
        <taxon>Euarchontoglires</taxon>
        <taxon>Glires</taxon>
        <taxon>Rodentia</taxon>
        <taxon>Hystricomorpha</taxon>
        <taxon>Bathyergidae</taxon>
        <taxon>Heterocephalus</taxon>
    </lineage>
</organism>
<dbReference type="Proteomes" id="UP000694906">
    <property type="component" value="Unplaced"/>
</dbReference>
<dbReference type="GO" id="GO:0006355">
    <property type="term" value="P:regulation of DNA-templated transcription"/>
    <property type="evidence" value="ECO:0007669"/>
    <property type="project" value="InterPro"/>
</dbReference>
<sequence length="77" mass="9239">MEAVTFEDVAVDFTMEEWAFLDPSQKKLHRDVMWENFTNVTAIGRNWENQQQIEDEYQNYRKTLRIHHGGEANIPRL</sequence>
<dbReference type="CDD" id="cd07765">
    <property type="entry name" value="KRAB_A-box"/>
    <property type="match status" value="1"/>
</dbReference>
<dbReference type="Pfam" id="PF01352">
    <property type="entry name" value="KRAB"/>
    <property type="match status" value="1"/>
</dbReference>
<dbReference type="PANTHER" id="PTHR23232:SF142">
    <property type="entry name" value="GASTRULA ZINC FINGER PROTEIN XLCGF57.1-LIKE-RELATED"/>
    <property type="match status" value="1"/>
</dbReference>
<dbReference type="AlphaFoldDB" id="A0AAX6QHB3"/>
<dbReference type="SMART" id="SM00349">
    <property type="entry name" value="KRAB"/>
    <property type="match status" value="1"/>
</dbReference>
<gene>
    <name evidence="3" type="primary">LOC101696781</name>
</gene>
<proteinExistence type="predicted"/>
<dbReference type="PANTHER" id="PTHR23232">
    <property type="entry name" value="KRAB DOMAIN C2H2 ZINC FINGER"/>
    <property type="match status" value="1"/>
</dbReference>
<dbReference type="InterPro" id="IPR001909">
    <property type="entry name" value="KRAB"/>
</dbReference>
<dbReference type="PROSITE" id="PS50805">
    <property type="entry name" value="KRAB"/>
    <property type="match status" value="1"/>
</dbReference>
<dbReference type="KEGG" id="hgl:101696781"/>
<dbReference type="InterPro" id="IPR050169">
    <property type="entry name" value="Krueppel_C2H2_ZnF"/>
</dbReference>
<feature type="domain" description="KRAB" evidence="1">
    <location>
        <begin position="4"/>
        <end position="77"/>
    </location>
</feature>
<name>A0AAX6QHB3_HETGA</name>
<dbReference type="SUPFAM" id="SSF109640">
    <property type="entry name" value="KRAB domain (Kruppel-associated box)"/>
    <property type="match status" value="1"/>
</dbReference>